<dbReference type="FunFam" id="3.40.50.300:FF:000216">
    <property type="entry name" value="Type VII secretion ATPase EccA"/>
    <property type="match status" value="3"/>
</dbReference>
<dbReference type="InterPro" id="IPR027417">
    <property type="entry name" value="P-loop_NTPase"/>
</dbReference>
<accession>A0AAD6NLZ4</accession>
<dbReference type="CDD" id="cd06008">
    <property type="entry name" value="NF-X1-zinc-finger"/>
    <property type="match status" value="1"/>
</dbReference>
<evidence type="ECO:0000256" key="6">
    <source>
        <dbReference type="SAM" id="MobiDB-lite"/>
    </source>
</evidence>
<protein>
    <recommendedName>
        <fullName evidence="7">AAA+ ATPase domain-containing protein</fullName>
    </recommendedName>
</protein>
<comment type="similarity">
    <text evidence="1">Belongs to the CbxX/CfxQ family.</text>
</comment>
<dbReference type="SUPFAM" id="SSF52540">
    <property type="entry name" value="P-loop containing nucleoside triphosphate hydrolases"/>
    <property type="match status" value="4"/>
</dbReference>
<keyword evidence="3" id="KW-0347">Helicase</keyword>
<evidence type="ECO:0000256" key="5">
    <source>
        <dbReference type="SAM" id="Coils"/>
    </source>
</evidence>
<proteinExistence type="inferred from homology"/>
<feature type="compositionally biased region" description="Low complexity" evidence="6">
    <location>
        <begin position="1387"/>
        <end position="1408"/>
    </location>
</feature>
<feature type="compositionally biased region" description="Polar residues" evidence="6">
    <location>
        <begin position="29"/>
        <end position="46"/>
    </location>
</feature>
<reference evidence="8" key="1">
    <citation type="submission" date="2023-01" db="EMBL/GenBank/DDBJ databases">
        <title>The chitinases involved in constricting ring structure development in the nematode-trapping fungus Drechslerella dactyloides.</title>
        <authorList>
            <person name="Wang R."/>
            <person name="Zhang L."/>
            <person name="Tang P."/>
            <person name="Li S."/>
            <person name="Liang L."/>
        </authorList>
    </citation>
    <scope>NUCLEOTIDE SEQUENCE</scope>
    <source>
        <strain evidence="8">YMF1.00031</strain>
    </source>
</reference>
<name>A0AAD6NLZ4_DREDA</name>
<keyword evidence="3" id="KW-0378">Hydrolase</keyword>
<evidence type="ECO:0000256" key="1">
    <source>
        <dbReference type="ARBA" id="ARBA00010378"/>
    </source>
</evidence>
<feature type="region of interest" description="Disordered" evidence="6">
    <location>
        <begin position="1649"/>
        <end position="1705"/>
    </location>
</feature>
<dbReference type="Pfam" id="PF13087">
    <property type="entry name" value="AAA_12"/>
    <property type="match status" value="1"/>
</dbReference>
<dbReference type="SMART" id="SM00382">
    <property type="entry name" value="AAA"/>
    <property type="match status" value="4"/>
</dbReference>
<dbReference type="InterPro" id="IPR003959">
    <property type="entry name" value="ATPase_AAA_core"/>
</dbReference>
<feature type="compositionally biased region" description="Polar residues" evidence="6">
    <location>
        <begin position="1435"/>
        <end position="1444"/>
    </location>
</feature>
<dbReference type="GO" id="GO:0016887">
    <property type="term" value="F:ATP hydrolysis activity"/>
    <property type="evidence" value="ECO:0007669"/>
    <property type="project" value="InterPro"/>
</dbReference>
<feature type="region of interest" description="Disordered" evidence="6">
    <location>
        <begin position="1"/>
        <end position="46"/>
    </location>
</feature>
<feature type="compositionally biased region" description="Polar residues" evidence="6">
    <location>
        <begin position="1409"/>
        <end position="1423"/>
    </location>
</feature>
<feature type="domain" description="AAA+ ATPase" evidence="7">
    <location>
        <begin position="2302"/>
        <end position="2439"/>
    </location>
</feature>
<dbReference type="Gene3D" id="3.40.50.300">
    <property type="entry name" value="P-loop containing nucleotide triphosphate hydrolases"/>
    <property type="match status" value="6"/>
</dbReference>
<dbReference type="Gene3D" id="1.10.8.60">
    <property type="match status" value="2"/>
</dbReference>
<feature type="region of interest" description="Disordered" evidence="6">
    <location>
        <begin position="1329"/>
        <end position="1367"/>
    </location>
</feature>
<feature type="region of interest" description="Disordered" evidence="6">
    <location>
        <begin position="1387"/>
        <end position="1444"/>
    </location>
</feature>
<dbReference type="CDD" id="cd00009">
    <property type="entry name" value="AAA"/>
    <property type="match status" value="3"/>
</dbReference>
<dbReference type="Pfam" id="PF00004">
    <property type="entry name" value="AAA"/>
    <property type="match status" value="3"/>
</dbReference>
<evidence type="ECO:0000256" key="2">
    <source>
        <dbReference type="ARBA" id="ARBA00022741"/>
    </source>
</evidence>
<evidence type="ECO:0000313" key="8">
    <source>
        <dbReference type="EMBL" id="KAJ6261683.1"/>
    </source>
</evidence>
<evidence type="ECO:0000256" key="4">
    <source>
        <dbReference type="ARBA" id="ARBA00022840"/>
    </source>
</evidence>
<keyword evidence="9" id="KW-1185">Reference proteome</keyword>
<dbReference type="EMBL" id="JAQGDS010000003">
    <property type="protein sequence ID" value="KAJ6261683.1"/>
    <property type="molecule type" value="Genomic_DNA"/>
</dbReference>
<dbReference type="InterPro" id="IPR000641">
    <property type="entry name" value="CbxX/CfxQ"/>
</dbReference>
<dbReference type="Pfam" id="PF13086">
    <property type="entry name" value="AAA_11"/>
    <property type="match status" value="1"/>
</dbReference>
<evidence type="ECO:0000259" key="7">
    <source>
        <dbReference type="SMART" id="SM00382"/>
    </source>
</evidence>
<feature type="domain" description="AAA+ ATPase" evidence="7">
    <location>
        <begin position="559"/>
        <end position="897"/>
    </location>
</feature>
<evidence type="ECO:0000313" key="9">
    <source>
        <dbReference type="Proteomes" id="UP001221413"/>
    </source>
</evidence>
<feature type="domain" description="AAA+ ATPase" evidence="7">
    <location>
        <begin position="1751"/>
        <end position="1887"/>
    </location>
</feature>
<evidence type="ECO:0000256" key="3">
    <source>
        <dbReference type="ARBA" id="ARBA00022806"/>
    </source>
</evidence>
<gene>
    <name evidence="8" type="ORF">Dda_2481</name>
</gene>
<dbReference type="PRINTS" id="PR00819">
    <property type="entry name" value="CBXCFQXSUPER"/>
</dbReference>
<dbReference type="PANTHER" id="PTHR43392:SF2">
    <property type="entry name" value="AAA-TYPE ATPASE FAMILY PROTEIN _ ANKYRIN REPEAT FAMILY PROTEIN"/>
    <property type="match status" value="1"/>
</dbReference>
<feature type="domain" description="AAA+ ATPase" evidence="7">
    <location>
        <begin position="2030"/>
        <end position="2168"/>
    </location>
</feature>
<feature type="coiled-coil region" evidence="5">
    <location>
        <begin position="1249"/>
        <end position="1276"/>
    </location>
</feature>
<dbReference type="FunFam" id="3.40.50.300:FF:001660">
    <property type="entry name" value="NF-X1 finger and helicase protein, putative"/>
    <property type="match status" value="1"/>
</dbReference>
<dbReference type="InterPro" id="IPR003593">
    <property type="entry name" value="AAA+_ATPase"/>
</dbReference>
<keyword evidence="5" id="KW-0175">Coiled coil</keyword>
<feature type="compositionally biased region" description="Low complexity" evidence="6">
    <location>
        <begin position="13"/>
        <end position="28"/>
    </location>
</feature>
<dbReference type="GO" id="GO:0004386">
    <property type="term" value="F:helicase activity"/>
    <property type="evidence" value="ECO:0007669"/>
    <property type="project" value="InterPro"/>
</dbReference>
<dbReference type="InterPro" id="IPR041677">
    <property type="entry name" value="DNA2/NAM7_AAA_11"/>
</dbReference>
<feature type="compositionally biased region" description="Basic and acidic residues" evidence="6">
    <location>
        <begin position="1329"/>
        <end position="1341"/>
    </location>
</feature>
<keyword evidence="2" id="KW-0547">Nucleotide-binding</keyword>
<feature type="coiled-coil region" evidence="5">
    <location>
        <begin position="2646"/>
        <end position="2708"/>
    </location>
</feature>
<dbReference type="FunFam" id="1.10.8.60:FF:000160">
    <property type="entry name" value="WGS project CABT00000000 data, contig 2.55"/>
    <property type="match status" value="1"/>
</dbReference>
<keyword evidence="4" id="KW-0067">ATP-binding</keyword>
<dbReference type="InterPro" id="IPR041679">
    <property type="entry name" value="DNA2/NAM7-like_C"/>
</dbReference>
<dbReference type="Proteomes" id="UP001221413">
    <property type="component" value="Unassembled WGS sequence"/>
</dbReference>
<dbReference type="InterPro" id="IPR047187">
    <property type="entry name" value="SF1_C_Upf1"/>
</dbReference>
<sequence length="2770" mass="310540">MASSRGPGRRTRPSSSQQQSHPVPVHHQISSPGPSSRSALPSSNRTAHGRLLPDVETLNAGKLARLQAFFRRFCDDELKIEDADAAHYYLRAILRHWGEAGITEQCITDICTSTHGLFAISTALSFNLNDRDWLNDYAGQFFLLIGHRYKASERSLDPSSYDDMVRRLMGHLVEENSDLIKTMAEALRKDKLKPSVVEGFAWFLKEYLEFSTDPPPYIDEIIEDAAVLEKFYKSDVAEIRLIGHKIKYWVDCGGVIRDHGGPVPGGRHDNDFDDFRKINIVPTPDEVHSTERPFLVKSKDALRQPGLSRMGAHLDCQFRLLREEMLNEVRSDYHEYIKGKKVGLTSNHNVERSKVILAGLQWGGWDFECCIKYRKFGIRLILPEGFGKFVNFHGLSYNQLLQEDPNFPYKNNSMSCLIVKDEIAGFPTLTRDLECLREEPPCIILTFEGKKAIEFAMAKIWWSVIHDGGEDPHIKLICVDTPVFAHEPVLKRLQQMKSIPLSEELVFYKKGNPIGRTSFAPQQPIKHIAPETPLRDLVKSDRMMVMDKAQCKAIVNSLQHRVSLIQGPPGTGKTLVGNILAKLFLLYTQESILVITHQNHICDEFIENLLDMGVRQNDIVRLGSQFSRRTRCVSINEISDEKDILNSAKDVLQGVHEHLQCAWLLIEESFKETFGHPMLLKDILAIAKCYNEPDLKNPLDRFGYISGLTVPKQWIRLVQERDPDATVPDDVQLFRMWAENMECPPAMRHFMTEKGRKLWELPAKRRATLLGWWKEATMLDQIYGLADSATTYNKILDEVNRWKATRVRDILKKKRVIAATTNGAAKYLSQIADAGPKILIVEEAAQILESHVLAALHPGIEQIIMIGDHKQLRPRCDTFELQHDSRAGFDLDISLFERLMLSHFPYNVLEIQHRARPEIANIIRTLTYPNLKDAPSVRRYGDIRGLQQNLIWMHQMNQESSAQGISTRSSLAFKKSSKINLFEAEMIVSIVRYLGGQGYSSDDIAIITPYLGQVALISKLIRQKSQFDVILSQMDYHELVRAGLMEQRDASGITKYVEVCTVDQFQGSDRDIIIVSMVRCNEDHKIGFLKSLERTNVLLSRARKGLIIIGDLYTVCARPDVNGTAWPDVMHLLGEQGCLLDGIPIVCQRHPGQKYLCETPQQLDHMSPEGGCRIPCNTPLSCGKHKCPFYCHSCPDHGSMECTVAVKKTCSKGHEWEAYCWSPHPKPCQKCSRIDAHFQARKEEEAAAKTREYEESLEAERKLKQLADEIKQQDLLEGERQKALEKATTERLVAQGKQEPPEPPKRRKPWVRPFGDKRVDAMIAAERAKEVEERKAREALEKASSSATSSTSQAGIQRKKTPQPLDLAKYGARPLFIGDLKLRRAATAADSSSSSSTSPNKNDTNNPPQQISPEGSGEQSPTKASKVLPPLPDSTDLQEPASSITSAVAFKKAPEITTVAPEQSQDTEPPKMPAIETLEVETKLGSAAIADDKAADHEVSFAIEPTINMDDEFEHGSSGHGEIADVEEAGSMGEEEHVPTHFPSSPPVRRTLPVSCNEDADEDIEPPTPVQEVKEVKLEVQIEEVSEVAAQSIPHTVPDSAATIEEPSTFIEPVTNAEEITAIVETGVPDITEGDINLSIIITETVNSQTPVKHAPDSTDIVDSESLNNVEPEKSDTPTSGAFPSDAEFAQPFPSASRDEWHRQKQISKDSNIALDQIMDMIGMEHVKEQVLAIKAKAETVHRQGIDLGDERFHIALLGNPGTGKTTFARLYAKFLRSEGVLEATSYFETTGAKLANGGISGIEDLFAQLVAAKGGTLFIDEAYQLVTTGAFEGRQVLDFLLSEMEKNLGKIVVIISGYNKEMEKFFEHNPGLNSRIPYRVQFEDFTNEELLYILQDTLKRKFKDRMKVEGGYNGLYLRIVSKRLGRTRGIPGCGNARSVQNTVAKILERQAARLTRERKDDVSADDFYLTKEDIIGPAPTKAAMETPAWKQLHQLIGLSAVKESVSILLKRMERNYQRELAEEQPIDISLNRVFLGSPGTGKTSVAKIYGKILAQLGLLSSGEVIMKTPADFVGRALGESEANTKAILNSARGKVLIVDEAYMLTPKLSGAEDPYKAAVIDTIVSEVQNVPGDDQCVLLLGYKEDLEKMFNVANPGLSRRFPISDGFVFKDFTDAELLSILDLKLRLAELKASSEAREVAIQKISQKRQKPNFGNAGEVENLLNVAKERMLKRQLESDDPVTELLTTDFDPDHDRGNPANTDLRELFKDLIGVDDVYQRFEDYQTTSIIMRRRGLDPKDHTPMLFIFKGPPGTGKTTTARKMGQIFYNMGFLASNEVVECSASDLTAEFLGQTAQKTRKKLESALGKVLFIDEAYRLLDNQYGAEASNELVDAVTKPQYMGKLVVILAGYDEGMDRLLAMNVGLASRFAEVIDFPDVNYTTAIEILKVEVTKAEILIPSLNNKEAREYREVELHMQEIAKTPGWGHARDALTLAKNMVAAAFRGIKNLNDPICVTHGMAIKALTDMLKQRRGRAFQMPALPPTPKLPSSSGTFPRVMYKENILEATPMANINTQTQDIYKAREANGHGNETLEGAAHRRLLDDEVPRLSQTVNAREPGTTDANWKMLLHYQELEQDLHDTGMAERELARRRLQESQKSLQDATLAVTKMEAKSVYERRQIEDFDQALKDVQEQEEIARNKVAAREQRLETMIQNEKLTAAREKINLVKLEKMRRCPKGYQWIKTGDGYRCGGGEHFVSHEELAAFKMPL</sequence>
<dbReference type="InterPro" id="IPR041627">
    <property type="entry name" value="AAA_lid_6"/>
</dbReference>
<comment type="caution">
    <text evidence="8">The sequence shown here is derived from an EMBL/GenBank/DDBJ whole genome shotgun (WGS) entry which is preliminary data.</text>
</comment>
<dbReference type="InterPro" id="IPR050773">
    <property type="entry name" value="CbxX/CfxQ_RuBisCO_ESX"/>
</dbReference>
<feature type="region of interest" description="Disordered" evidence="6">
    <location>
        <begin position="1283"/>
        <end position="1315"/>
    </location>
</feature>
<dbReference type="GO" id="GO:0005524">
    <property type="term" value="F:ATP binding"/>
    <property type="evidence" value="ECO:0007669"/>
    <property type="project" value="UniProtKB-KW"/>
</dbReference>
<feature type="compositionally biased region" description="Low complexity" evidence="6">
    <location>
        <begin position="1342"/>
        <end position="1352"/>
    </location>
</feature>
<dbReference type="Pfam" id="PF17866">
    <property type="entry name" value="AAA_lid_6"/>
    <property type="match status" value="2"/>
</dbReference>
<dbReference type="PANTHER" id="PTHR43392">
    <property type="entry name" value="AAA-TYPE ATPASE FAMILY PROTEIN / ANKYRIN REPEAT FAMILY PROTEIN"/>
    <property type="match status" value="1"/>
</dbReference>
<dbReference type="CDD" id="cd18808">
    <property type="entry name" value="SF1_C_Upf1"/>
    <property type="match status" value="1"/>
</dbReference>
<organism evidence="8 9">
    <name type="scientific">Drechslerella dactyloides</name>
    <name type="common">Nematode-trapping fungus</name>
    <name type="synonym">Arthrobotrys dactyloides</name>
    <dbReference type="NCBI Taxonomy" id="74499"/>
    <lineage>
        <taxon>Eukaryota</taxon>
        <taxon>Fungi</taxon>
        <taxon>Dikarya</taxon>
        <taxon>Ascomycota</taxon>
        <taxon>Pezizomycotina</taxon>
        <taxon>Orbiliomycetes</taxon>
        <taxon>Orbiliales</taxon>
        <taxon>Orbiliaceae</taxon>
        <taxon>Drechslerella</taxon>
    </lineage>
</organism>